<dbReference type="AlphaFoldDB" id="A0A841L4Y6"/>
<organism evidence="1 2">
    <name type="scientific">Anaerosolibacter carboniphilus</name>
    <dbReference type="NCBI Taxonomy" id="1417629"/>
    <lineage>
        <taxon>Bacteria</taxon>
        <taxon>Bacillati</taxon>
        <taxon>Bacillota</taxon>
        <taxon>Clostridia</taxon>
        <taxon>Peptostreptococcales</taxon>
        <taxon>Thermotaleaceae</taxon>
        <taxon>Anaerosolibacter</taxon>
    </lineage>
</organism>
<dbReference type="EMBL" id="JACHEN010000034">
    <property type="protein sequence ID" value="MBB6218172.1"/>
    <property type="molecule type" value="Genomic_DNA"/>
</dbReference>
<evidence type="ECO:0000313" key="1">
    <source>
        <dbReference type="EMBL" id="MBB6218172.1"/>
    </source>
</evidence>
<gene>
    <name evidence="1" type="ORF">HNQ80_004312</name>
</gene>
<keyword evidence="2" id="KW-1185">Reference proteome</keyword>
<dbReference type="Proteomes" id="UP000579281">
    <property type="component" value="Unassembled WGS sequence"/>
</dbReference>
<sequence length="107" mass="12315">MDYRQAIVDGENLVEVVNVIDEKVQYYTLKDGEFLVEDLSFQGMLKPKWNGSVWVESATQEEIDEHNYVPPQPLSEIEQLKINNQILAQSIYDLTNIIEIMLQGGIE</sequence>
<proteinExistence type="predicted"/>
<name>A0A841L4Y6_9FIRM</name>
<evidence type="ECO:0000313" key="2">
    <source>
        <dbReference type="Proteomes" id="UP000579281"/>
    </source>
</evidence>
<accession>A0A841L4Y6</accession>
<comment type="caution">
    <text evidence="1">The sequence shown here is derived from an EMBL/GenBank/DDBJ whole genome shotgun (WGS) entry which is preliminary data.</text>
</comment>
<dbReference type="RefSeq" id="WP_184312665.1">
    <property type="nucleotide sequence ID" value="NZ_JACHEN010000034.1"/>
</dbReference>
<reference evidence="1 2" key="1">
    <citation type="submission" date="2020-08" db="EMBL/GenBank/DDBJ databases">
        <title>Genomic Encyclopedia of Type Strains, Phase IV (KMG-IV): sequencing the most valuable type-strain genomes for metagenomic binning, comparative biology and taxonomic classification.</title>
        <authorList>
            <person name="Goeker M."/>
        </authorList>
    </citation>
    <scope>NUCLEOTIDE SEQUENCE [LARGE SCALE GENOMIC DNA]</scope>
    <source>
        <strain evidence="1 2">DSM 103526</strain>
    </source>
</reference>
<protein>
    <submittedName>
        <fullName evidence="1">Uncharacterized protein</fullName>
    </submittedName>
</protein>